<organism evidence="11">
    <name type="scientific">uncultured spirochete</name>
    <dbReference type="NCBI Taxonomy" id="156406"/>
    <lineage>
        <taxon>Bacteria</taxon>
        <taxon>Pseudomonadati</taxon>
        <taxon>Spirochaetota</taxon>
        <taxon>Spirochaetia</taxon>
        <taxon>Spirochaetales</taxon>
        <taxon>environmental samples</taxon>
    </lineage>
</organism>
<dbReference type="AlphaFoldDB" id="A0A3P3XFJ1"/>
<dbReference type="Pfam" id="PF02878">
    <property type="entry name" value="PGM_PMM_I"/>
    <property type="match status" value="1"/>
</dbReference>
<dbReference type="PRINTS" id="PR00509">
    <property type="entry name" value="PGMPMM"/>
</dbReference>
<evidence type="ECO:0000256" key="1">
    <source>
        <dbReference type="ARBA" id="ARBA00001946"/>
    </source>
</evidence>
<feature type="domain" description="Alpha-D-phosphohexomutase alpha/beta/alpha" evidence="10">
    <location>
        <begin position="326"/>
        <end position="450"/>
    </location>
</feature>
<dbReference type="PROSITE" id="PS00710">
    <property type="entry name" value="PGM_PMM"/>
    <property type="match status" value="1"/>
</dbReference>
<dbReference type="InterPro" id="IPR016066">
    <property type="entry name" value="A-D-PHexomutase_CS"/>
</dbReference>
<evidence type="ECO:0000256" key="3">
    <source>
        <dbReference type="ARBA" id="ARBA00022553"/>
    </source>
</evidence>
<dbReference type="Gene3D" id="3.40.120.10">
    <property type="entry name" value="Alpha-D-Glucose-1,6-Bisphosphate, subunit A, domain 3"/>
    <property type="match status" value="3"/>
</dbReference>
<keyword evidence="4 7" id="KW-0479">Metal-binding</keyword>
<evidence type="ECO:0000256" key="5">
    <source>
        <dbReference type="ARBA" id="ARBA00022842"/>
    </source>
</evidence>
<dbReference type="PANTHER" id="PTHR45745:SF1">
    <property type="entry name" value="PHOSPHOGLUCOMUTASE 2B-RELATED"/>
    <property type="match status" value="1"/>
</dbReference>
<dbReference type="GO" id="GO:0008973">
    <property type="term" value="F:phosphopentomutase activity"/>
    <property type="evidence" value="ECO:0007669"/>
    <property type="project" value="TreeGrafter"/>
</dbReference>
<feature type="domain" description="Alpha-D-phosphohexomutase alpha/beta/alpha" evidence="9">
    <location>
        <begin position="210"/>
        <end position="317"/>
    </location>
</feature>
<dbReference type="GO" id="GO:0006166">
    <property type="term" value="P:purine ribonucleoside salvage"/>
    <property type="evidence" value="ECO:0007669"/>
    <property type="project" value="TreeGrafter"/>
</dbReference>
<feature type="domain" description="Alpha-D-phosphohexomutase alpha/beta/alpha" evidence="8">
    <location>
        <begin position="47"/>
        <end position="183"/>
    </location>
</feature>
<evidence type="ECO:0000256" key="4">
    <source>
        <dbReference type="ARBA" id="ARBA00022723"/>
    </source>
</evidence>
<dbReference type="SUPFAM" id="SSF55957">
    <property type="entry name" value="Phosphoglucomutase, C-terminal domain"/>
    <property type="match status" value="1"/>
</dbReference>
<keyword evidence="5 7" id="KW-0460">Magnesium</keyword>
<comment type="cofactor">
    <cofactor evidence="1">
        <name>Mg(2+)</name>
        <dbReference type="ChEBI" id="CHEBI:18420"/>
    </cofactor>
</comment>
<dbReference type="InterPro" id="IPR005844">
    <property type="entry name" value="A-D-PHexomutase_a/b/a-I"/>
</dbReference>
<dbReference type="InterPro" id="IPR005841">
    <property type="entry name" value="Alpha-D-phosphohexomutase_SF"/>
</dbReference>
<evidence type="ECO:0000313" key="11">
    <source>
        <dbReference type="EMBL" id="SLM10174.1"/>
    </source>
</evidence>
<dbReference type="InterPro" id="IPR005846">
    <property type="entry name" value="A-D-PHexomutase_a/b/a-III"/>
</dbReference>
<protein>
    <submittedName>
        <fullName evidence="11">Phosphoglucomutase</fullName>
        <ecNumber evidence="11">5.4.2.2</ecNumber>
    </submittedName>
</protein>
<dbReference type="Pfam" id="PF02880">
    <property type="entry name" value="PGM_PMM_III"/>
    <property type="match status" value="1"/>
</dbReference>
<comment type="similarity">
    <text evidence="2 7">Belongs to the phosphohexose mutase family.</text>
</comment>
<evidence type="ECO:0000259" key="8">
    <source>
        <dbReference type="Pfam" id="PF02878"/>
    </source>
</evidence>
<dbReference type="GO" id="GO:0005975">
    <property type="term" value="P:carbohydrate metabolic process"/>
    <property type="evidence" value="ECO:0007669"/>
    <property type="project" value="InterPro"/>
</dbReference>
<dbReference type="SUPFAM" id="SSF53738">
    <property type="entry name" value="Phosphoglucomutase, first 3 domains"/>
    <property type="match status" value="3"/>
</dbReference>
<dbReference type="InterPro" id="IPR016055">
    <property type="entry name" value="A-D-PHexomutase_a/b/a-I/II/III"/>
</dbReference>
<proteinExistence type="inferred from homology"/>
<dbReference type="EMBL" id="FWDM01000004">
    <property type="protein sequence ID" value="SLM10174.1"/>
    <property type="molecule type" value="Genomic_DNA"/>
</dbReference>
<evidence type="ECO:0000256" key="2">
    <source>
        <dbReference type="ARBA" id="ARBA00010231"/>
    </source>
</evidence>
<reference evidence="11" key="1">
    <citation type="submission" date="2017-02" db="EMBL/GenBank/DDBJ databases">
        <authorList>
            <person name="Regsiter A."/>
            <person name="William W."/>
        </authorList>
    </citation>
    <scope>NUCLEOTIDE SEQUENCE</scope>
    <source>
        <strain evidence="11">Bib</strain>
    </source>
</reference>
<evidence type="ECO:0000256" key="7">
    <source>
        <dbReference type="RuleBase" id="RU004326"/>
    </source>
</evidence>
<name>A0A3P3XFJ1_9SPIR</name>
<evidence type="ECO:0000259" key="9">
    <source>
        <dbReference type="Pfam" id="PF02879"/>
    </source>
</evidence>
<sequence length="582" mass="64934">MNHEEILARAKEYISFETDQFFSDEVKALLEKGDWKELEDRFYRDLEFGTGGLRGVIGGGFNRMNTLVVTRATQGLCDYLKEQFPDKPLSACIAYDSRRKSKEFSLATALVFAANGIKAYLFSSLRPTPELSFAIRKLGADTGVVVTASHNPPQYNGYKAYWNDGSQVVPPHDTGIIQKVLKVRDVKLMPESEARAKGLLVNIDKDIDEAYVAMVKSHLLRPELFSKMADSVKVIYTPLHGTGAMLFERIMKDLGLNVLTVPEQREPNGEFPTVSYPNPEEAAALSMAIEFGKKTHADVVMATDPDADRLGIAVPDGSGGFTLVTGNQLGSLHLDYIALTLKELGRMPPRPASIRSIVTTEFQKAIAEKHGIASFECLTGFKWIADLMRQFESNGYDFVYATEESYGHLIEQEVRDKDGISAAALTAEMTLYWRSQGKSLLDRLEDLYREFGYFEEKGLSAYFEGEKGMQIMSGIMDAYRREQPKQFGGIPVVWTRDIKAGTAWDRAGKISSISLPKSDVIQWRLEEGTLLTVRPSGTEPKIKYYILCHSVGEDLAKTKAETKRKIAAIEADIKAVIDAHRK</sequence>
<gene>
    <name evidence="11" type="primary">pgcA</name>
    <name evidence="11" type="ORF">SPIROBIBN47_120008</name>
</gene>
<accession>A0A3P3XFJ1</accession>
<dbReference type="GO" id="GO:0000287">
    <property type="term" value="F:magnesium ion binding"/>
    <property type="evidence" value="ECO:0007669"/>
    <property type="project" value="InterPro"/>
</dbReference>
<evidence type="ECO:0000259" key="10">
    <source>
        <dbReference type="Pfam" id="PF02880"/>
    </source>
</evidence>
<keyword evidence="6 11" id="KW-0413">Isomerase</keyword>
<evidence type="ECO:0000256" key="6">
    <source>
        <dbReference type="ARBA" id="ARBA00023235"/>
    </source>
</evidence>
<dbReference type="Pfam" id="PF02879">
    <property type="entry name" value="PGM_PMM_II"/>
    <property type="match status" value="1"/>
</dbReference>
<dbReference type="CDD" id="cd05799">
    <property type="entry name" value="PGM2"/>
    <property type="match status" value="1"/>
</dbReference>
<dbReference type="GO" id="GO:0004614">
    <property type="term" value="F:phosphoglucomutase activity"/>
    <property type="evidence" value="ECO:0007669"/>
    <property type="project" value="UniProtKB-EC"/>
</dbReference>
<keyword evidence="3" id="KW-0597">Phosphoprotein</keyword>
<dbReference type="InterPro" id="IPR036900">
    <property type="entry name" value="A-D-PHexomutase_C_sf"/>
</dbReference>
<dbReference type="InterPro" id="IPR005845">
    <property type="entry name" value="A-D-PHexomutase_a/b/a-II"/>
</dbReference>
<dbReference type="EC" id="5.4.2.2" evidence="11"/>
<dbReference type="PANTHER" id="PTHR45745">
    <property type="entry name" value="PHOSPHOMANNOMUTASE 45A"/>
    <property type="match status" value="1"/>
</dbReference>